<feature type="transmembrane region" description="Helical" evidence="2">
    <location>
        <begin position="6"/>
        <end position="24"/>
    </location>
</feature>
<gene>
    <name evidence="3" type="ORF">ACFQ16_23805</name>
</gene>
<sequence length="285" mass="31345">MLTPEVLTWIAAGVAVLAVVLAGWQLRRVGRQARHVAQQADRADEKATAAGAHAEAAAAAAERAQNEAHRAWEQVKLASEQLQQAQEEHRASDQAEQWEWAYALTSHGRELVEASQELVRTALDTRVAPHYRLAADRYYRQSCQRWQDTMVKALSRTSPTLELQHRISVFAQVQQRLHGHIDVLLRAAETGTLPGNDAVVQHAHARRQELANAYRQLQRTVSGDLATPRVDPQEVPTQHITASVASGTSPTPTAADTTSHHGQQPEPPNTQHAIAARPAPDQARP</sequence>
<name>A0ABW3FY69_9PSEU</name>
<accession>A0ABW3FY69</accession>
<dbReference type="EMBL" id="JBHTIW010000025">
    <property type="protein sequence ID" value="MFD0922783.1"/>
    <property type="molecule type" value="Genomic_DNA"/>
</dbReference>
<reference evidence="4" key="1">
    <citation type="journal article" date="2019" name="Int. J. Syst. Evol. Microbiol.">
        <title>The Global Catalogue of Microorganisms (GCM) 10K type strain sequencing project: providing services to taxonomists for standard genome sequencing and annotation.</title>
        <authorList>
            <consortium name="The Broad Institute Genomics Platform"/>
            <consortium name="The Broad Institute Genome Sequencing Center for Infectious Disease"/>
            <person name="Wu L."/>
            <person name="Ma J."/>
        </authorList>
    </citation>
    <scope>NUCLEOTIDE SEQUENCE [LARGE SCALE GENOMIC DNA]</scope>
    <source>
        <strain evidence="4">CCUG 56401</strain>
    </source>
</reference>
<feature type="compositionally biased region" description="Low complexity" evidence="1">
    <location>
        <begin position="241"/>
        <end position="257"/>
    </location>
</feature>
<keyword evidence="2" id="KW-0812">Transmembrane</keyword>
<evidence type="ECO:0000256" key="2">
    <source>
        <dbReference type="SAM" id="Phobius"/>
    </source>
</evidence>
<keyword evidence="2" id="KW-1133">Transmembrane helix</keyword>
<evidence type="ECO:0000313" key="4">
    <source>
        <dbReference type="Proteomes" id="UP001597018"/>
    </source>
</evidence>
<dbReference type="Proteomes" id="UP001597018">
    <property type="component" value="Unassembled WGS sequence"/>
</dbReference>
<protein>
    <submittedName>
        <fullName evidence="3">Uncharacterized protein</fullName>
    </submittedName>
</protein>
<keyword evidence="2" id="KW-0472">Membrane</keyword>
<proteinExistence type="predicted"/>
<evidence type="ECO:0000256" key="1">
    <source>
        <dbReference type="SAM" id="MobiDB-lite"/>
    </source>
</evidence>
<keyword evidence="4" id="KW-1185">Reference proteome</keyword>
<feature type="region of interest" description="Disordered" evidence="1">
    <location>
        <begin position="222"/>
        <end position="285"/>
    </location>
</feature>
<organism evidence="3 4">
    <name type="scientific">Saccharopolyspora rosea</name>
    <dbReference type="NCBI Taxonomy" id="524884"/>
    <lineage>
        <taxon>Bacteria</taxon>
        <taxon>Bacillati</taxon>
        <taxon>Actinomycetota</taxon>
        <taxon>Actinomycetes</taxon>
        <taxon>Pseudonocardiales</taxon>
        <taxon>Pseudonocardiaceae</taxon>
        <taxon>Saccharopolyspora</taxon>
    </lineage>
</organism>
<evidence type="ECO:0000313" key="3">
    <source>
        <dbReference type="EMBL" id="MFD0922783.1"/>
    </source>
</evidence>
<dbReference type="RefSeq" id="WP_263253665.1">
    <property type="nucleotide sequence ID" value="NZ_BAABLT010000027.1"/>
</dbReference>
<comment type="caution">
    <text evidence="3">The sequence shown here is derived from an EMBL/GenBank/DDBJ whole genome shotgun (WGS) entry which is preliminary data.</text>
</comment>